<evidence type="ECO:0000313" key="2">
    <source>
        <dbReference type="Proteomes" id="UP000789920"/>
    </source>
</evidence>
<dbReference type="EMBL" id="CAJVQC010179227">
    <property type="protein sequence ID" value="CAG8851969.1"/>
    <property type="molecule type" value="Genomic_DNA"/>
</dbReference>
<dbReference type="Proteomes" id="UP000789920">
    <property type="component" value="Unassembled WGS sequence"/>
</dbReference>
<proteinExistence type="predicted"/>
<name>A0ACA9SZY9_9GLOM</name>
<sequence length="59" mass="7195">KDLFARYPLPESDKIRISYKLLYKKYLHVYALGFHERFGDPAKYEFTTTLSDFKKRFQN</sequence>
<evidence type="ECO:0000313" key="1">
    <source>
        <dbReference type="EMBL" id="CAG8851969.1"/>
    </source>
</evidence>
<feature type="non-terminal residue" evidence="1">
    <location>
        <position position="1"/>
    </location>
</feature>
<reference evidence="1" key="1">
    <citation type="submission" date="2021-06" db="EMBL/GenBank/DDBJ databases">
        <authorList>
            <person name="Kallberg Y."/>
            <person name="Tangrot J."/>
            <person name="Rosling A."/>
        </authorList>
    </citation>
    <scope>NUCLEOTIDE SEQUENCE</scope>
    <source>
        <strain evidence="1">MA461A</strain>
    </source>
</reference>
<protein>
    <submittedName>
        <fullName evidence="1">2822_t:CDS:1</fullName>
    </submittedName>
</protein>
<keyword evidence="2" id="KW-1185">Reference proteome</keyword>
<accession>A0ACA9SZY9</accession>
<feature type="non-terminal residue" evidence="1">
    <location>
        <position position="59"/>
    </location>
</feature>
<comment type="caution">
    <text evidence="1">The sequence shown here is derived from an EMBL/GenBank/DDBJ whole genome shotgun (WGS) entry which is preliminary data.</text>
</comment>
<organism evidence="1 2">
    <name type="scientific">Racocetra persica</name>
    <dbReference type="NCBI Taxonomy" id="160502"/>
    <lineage>
        <taxon>Eukaryota</taxon>
        <taxon>Fungi</taxon>
        <taxon>Fungi incertae sedis</taxon>
        <taxon>Mucoromycota</taxon>
        <taxon>Glomeromycotina</taxon>
        <taxon>Glomeromycetes</taxon>
        <taxon>Diversisporales</taxon>
        <taxon>Gigasporaceae</taxon>
        <taxon>Racocetra</taxon>
    </lineage>
</organism>
<gene>
    <name evidence="1" type="ORF">RPERSI_LOCUS36829</name>
</gene>